<dbReference type="GO" id="GO:0046872">
    <property type="term" value="F:metal ion binding"/>
    <property type="evidence" value="ECO:0007669"/>
    <property type="project" value="UniProtKB-KW"/>
</dbReference>
<dbReference type="NCBIfam" id="TIGR01357">
    <property type="entry name" value="aroB"/>
    <property type="match status" value="1"/>
</dbReference>
<comment type="cofactor">
    <cofactor evidence="18">
        <name>Co(2+)</name>
        <dbReference type="ChEBI" id="CHEBI:48828"/>
    </cofactor>
    <cofactor evidence="18">
        <name>Zn(2+)</name>
        <dbReference type="ChEBI" id="CHEBI:29105"/>
    </cofactor>
    <text evidence="18">Binds 1 divalent metal cation per subunit. Can use either Co(2+) or Zn(2+).</text>
</comment>
<dbReference type="GO" id="GO:0005737">
    <property type="term" value="C:cytoplasm"/>
    <property type="evidence" value="ECO:0007669"/>
    <property type="project" value="UniProtKB-SubCell"/>
</dbReference>
<feature type="domain" description="3-dehydroquinate synthase C-terminal" evidence="20">
    <location>
        <begin position="183"/>
        <end position="327"/>
    </location>
</feature>
<dbReference type="FunFam" id="3.40.50.1970:FF:000007">
    <property type="entry name" value="Pentafunctional AROM polypeptide"/>
    <property type="match status" value="1"/>
</dbReference>
<dbReference type="Gene3D" id="1.20.1090.10">
    <property type="entry name" value="Dehydroquinate synthase-like - alpha domain"/>
    <property type="match status" value="1"/>
</dbReference>
<keyword evidence="17 18" id="KW-0170">Cobalt</keyword>
<evidence type="ECO:0000256" key="10">
    <source>
        <dbReference type="ARBA" id="ARBA00022605"/>
    </source>
</evidence>
<evidence type="ECO:0000256" key="2">
    <source>
        <dbReference type="ARBA" id="ARBA00001911"/>
    </source>
</evidence>
<evidence type="ECO:0000313" key="21">
    <source>
        <dbReference type="EMBL" id="MBB5263677.1"/>
    </source>
</evidence>
<dbReference type="Pfam" id="PF01761">
    <property type="entry name" value="DHQ_synthase"/>
    <property type="match status" value="1"/>
</dbReference>
<evidence type="ECO:0000256" key="9">
    <source>
        <dbReference type="ARBA" id="ARBA00022490"/>
    </source>
</evidence>
<dbReference type="UniPathway" id="UPA00053">
    <property type="reaction ID" value="UER00085"/>
</dbReference>
<dbReference type="PANTHER" id="PTHR43622">
    <property type="entry name" value="3-DEHYDROQUINATE SYNTHASE"/>
    <property type="match status" value="1"/>
</dbReference>
<gene>
    <name evidence="18" type="primary">aroB</name>
    <name evidence="21" type="ORF">HNP82_000775</name>
</gene>
<evidence type="ECO:0000256" key="12">
    <source>
        <dbReference type="ARBA" id="ARBA00022741"/>
    </source>
</evidence>
<comment type="cofactor">
    <cofactor evidence="3">
        <name>Zn(2+)</name>
        <dbReference type="ChEBI" id="CHEBI:29105"/>
    </cofactor>
</comment>
<keyword evidence="16 18" id="KW-0456">Lyase</keyword>
<comment type="function">
    <text evidence="18">Catalyzes the conversion of 3-deoxy-D-arabino-heptulosonate 7-phosphate (DAHP) to dehydroquinate (DHQ).</text>
</comment>
<keyword evidence="12 18" id="KW-0547">Nucleotide-binding</keyword>
<evidence type="ECO:0000256" key="16">
    <source>
        <dbReference type="ARBA" id="ARBA00023239"/>
    </source>
</evidence>
<keyword evidence="15 18" id="KW-0057">Aromatic amino acid biosynthesis</keyword>
<evidence type="ECO:0000256" key="15">
    <source>
        <dbReference type="ARBA" id="ARBA00023141"/>
    </source>
</evidence>
<comment type="pathway">
    <text evidence="5 18">Metabolic intermediate biosynthesis; chorismate biosynthesis; chorismate from D-erythrose 4-phosphate and phosphoenolpyruvate: step 2/7.</text>
</comment>
<dbReference type="InterPro" id="IPR050071">
    <property type="entry name" value="Dehydroquinate_synthase"/>
</dbReference>
<evidence type="ECO:0000259" key="20">
    <source>
        <dbReference type="Pfam" id="PF24621"/>
    </source>
</evidence>
<evidence type="ECO:0000256" key="11">
    <source>
        <dbReference type="ARBA" id="ARBA00022723"/>
    </source>
</evidence>
<evidence type="ECO:0000256" key="7">
    <source>
        <dbReference type="ARBA" id="ARBA00013031"/>
    </source>
</evidence>
<comment type="subcellular location">
    <subcellularLocation>
        <location evidence="4 18">Cytoplasm</location>
    </subcellularLocation>
</comment>
<keyword evidence="11 18" id="KW-0479">Metal-binding</keyword>
<evidence type="ECO:0000256" key="5">
    <source>
        <dbReference type="ARBA" id="ARBA00004661"/>
    </source>
</evidence>
<dbReference type="GO" id="GO:0009073">
    <property type="term" value="P:aromatic amino acid family biosynthetic process"/>
    <property type="evidence" value="ECO:0007669"/>
    <property type="project" value="UniProtKB-KW"/>
</dbReference>
<feature type="binding site" evidence="18">
    <location>
        <position position="265"/>
    </location>
    <ligand>
        <name>Zn(2+)</name>
        <dbReference type="ChEBI" id="CHEBI:29105"/>
    </ligand>
</feature>
<comment type="caution">
    <text evidence="21">The sequence shown here is derived from an EMBL/GenBank/DDBJ whole genome shotgun (WGS) entry which is preliminary data.</text>
</comment>
<organism evidence="21 22">
    <name type="scientific">Catenibacillus scindens</name>
    <dbReference type="NCBI Taxonomy" id="673271"/>
    <lineage>
        <taxon>Bacteria</taxon>
        <taxon>Bacillati</taxon>
        <taxon>Bacillota</taxon>
        <taxon>Clostridia</taxon>
        <taxon>Lachnospirales</taxon>
        <taxon>Lachnospiraceae</taxon>
        <taxon>Catenibacillus</taxon>
    </lineage>
</organism>
<evidence type="ECO:0000256" key="13">
    <source>
        <dbReference type="ARBA" id="ARBA00022833"/>
    </source>
</evidence>
<feature type="binding site" evidence="18">
    <location>
        <position position="186"/>
    </location>
    <ligand>
        <name>Zn(2+)</name>
        <dbReference type="ChEBI" id="CHEBI:29105"/>
    </ligand>
</feature>
<evidence type="ECO:0000313" key="22">
    <source>
        <dbReference type="Proteomes" id="UP000543642"/>
    </source>
</evidence>
<feature type="binding site" evidence="18">
    <location>
        <begin position="73"/>
        <end position="78"/>
    </location>
    <ligand>
        <name>NAD(+)</name>
        <dbReference type="ChEBI" id="CHEBI:57540"/>
    </ligand>
</feature>
<evidence type="ECO:0000259" key="19">
    <source>
        <dbReference type="Pfam" id="PF01761"/>
    </source>
</evidence>
<evidence type="ECO:0000256" key="17">
    <source>
        <dbReference type="ARBA" id="ARBA00023285"/>
    </source>
</evidence>
<evidence type="ECO:0000256" key="4">
    <source>
        <dbReference type="ARBA" id="ARBA00004496"/>
    </source>
</evidence>
<keyword evidence="9 18" id="KW-0963">Cytoplasm</keyword>
<dbReference type="EC" id="4.2.3.4" evidence="7 18"/>
<feature type="binding site" evidence="18">
    <location>
        <position position="249"/>
    </location>
    <ligand>
        <name>Zn(2+)</name>
        <dbReference type="ChEBI" id="CHEBI:29105"/>
    </ligand>
</feature>
<dbReference type="HAMAP" id="MF_00110">
    <property type="entry name" value="DHQ_synthase"/>
    <property type="match status" value="1"/>
</dbReference>
<feature type="domain" description="3-dehydroquinate synthase N-terminal" evidence="19">
    <location>
        <begin position="69"/>
        <end position="181"/>
    </location>
</feature>
<comment type="similarity">
    <text evidence="6 18">Belongs to the sugar phosphate cyclases superfamily. Dehydroquinate synthase family.</text>
</comment>
<comment type="catalytic activity">
    <reaction evidence="1 18">
        <text>7-phospho-2-dehydro-3-deoxy-D-arabino-heptonate = 3-dehydroquinate + phosphate</text>
        <dbReference type="Rhea" id="RHEA:21968"/>
        <dbReference type="ChEBI" id="CHEBI:32364"/>
        <dbReference type="ChEBI" id="CHEBI:43474"/>
        <dbReference type="ChEBI" id="CHEBI:58394"/>
        <dbReference type="EC" id="4.2.3.4"/>
    </reaction>
</comment>
<proteinExistence type="inferred from homology"/>
<keyword evidence="22" id="KW-1185">Reference proteome</keyword>
<dbReference type="InterPro" id="IPR056179">
    <property type="entry name" value="DHQS_C"/>
</dbReference>
<dbReference type="Proteomes" id="UP000543642">
    <property type="component" value="Unassembled WGS sequence"/>
</dbReference>
<dbReference type="SUPFAM" id="SSF56796">
    <property type="entry name" value="Dehydroquinate synthase-like"/>
    <property type="match status" value="1"/>
</dbReference>
<evidence type="ECO:0000256" key="1">
    <source>
        <dbReference type="ARBA" id="ARBA00001393"/>
    </source>
</evidence>
<dbReference type="InterPro" id="IPR016037">
    <property type="entry name" value="DHQ_synth_AroB"/>
</dbReference>
<dbReference type="AlphaFoldDB" id="A0A7W8M4J9"/>
<comment type="cofactor">
    <cofactor evidence="2 18">
        <name>NAD(+)</name>
        <dbReference type="ChEBI" id="CHEBI:57540"/>
    </cofactor>
</comment>
<feature type="binding site" evidence="18">
    <location>
        <begin position="107"/>
        <end position="111"/>
    </location>
    <ligand>
        <name>NAD(+)</name>
        <dbReference type="ChEBI" id="CHEBI:57540"/>
    </ligand>
</feature>
<dbReference type="GO" id="GO:0009423">
    <property type="term" value="P:chorismate biosynthetic process"/>
    <property type="evidence" value="ECO:0007669"/>
    <property type="project" value="UniProtKB-UniRule"/>
</dbReference>
<feature type="binding site" evidence="18">
    <location>
        <position position="144"/>
    </location>
    <ligand>
        <name>NAD(+)</name>
        <dbReference type="ChEBI" id="CHEBI:57540"/>
    </ligand>
</feature>
<dbReference type="Gene3D" id="3.40.50.1970">
    <property type="match status" value="1"/>
</dbReference>
<comment type="caution">
    <text evidence="18">Lacks conserved residue(s) required for the propagation of feature annotation.</text>
</comment>
<sequence>MKTLTVHAFGKPVYDILFTDSFEGLTDVLPSLGSQNRKICIVSESHVADIYLPTVKAAISKVCPAVTEFIFPEGEAQKNLSTVGDLYECLIRNQFDRKDLLVALGGGVVGDLTGYTAATYLRGIDFIQIPTSLLAQVDSSIGGKTGVDFNAYKNMVGAFYQPKLVYMNFSVLKTLSRRQFLSGMGEIIKHGLIKDMDYYRWIKDHREGILSRDVSILSELVYTSCQIKKNVVENDPKEQGERALLNFGHTLGHAVEKLENFSWLHGECVAIGMAAAAWISCERGMITQTAFKDILETLKDFDLPISLPESGPLGAEDIAAATKLDKKMEAGTIKFILLSPEGHGIIDRTVTQAQILDAARFIGAR</sequence>
<dbReference type="GO" id="GO:0003856">
    <property type="term" value="F:3-dehydroquinate synthase activity"/>
    <property type="evidence" value="ECO:0007669"/>
    <property type="project" value="UniProtKB-UniRule"/>
</dbReference>
<reference evidence="21 22" key="1">
    <citation type="submission" date="2020-08" db="EMBL/GenBank/DDBJ databases">
        <title>Genomic Encyclopedia of Type Strains, Phase IV (KMG-IV): sequencing the most valuable type-strain genomes for metagenomic binning, comparative biology and taxonomic classification.</title>
        <authorList>
            <person name="Goeker M."/>
        </authorList>
    </citation>
    <scope>NUCLEOTIDE SEQUENCE [LARGE SCALE GENOMIC DNA]</scope>
    <source>
        <strain evidence="21 22">DSM 106146</strain>
    </source>
</reference>
<keyword evidence="14 18" id="KW-0520">NAD</keyword>
<name>A0A7W8M4J9_9FIRM</name>
<evidence type="ECO:0000256" key="8">
    <source>
        <dbReference type="ARBA" id="ARBA00017684"/>
    </source>
</evidence>
<dbReference type="RefSeq" id="WP_183771704.1">
    <property type="nucleotide sequence ID" value="NZ_CAWVEG010000117.1"/>
</dbReference>
<feature type="binding site" evidence="18">
    <location>
        <begin position="131"/>
        <end position="132"/>
    </location>
    <ligand>
        <name>NAD(+)</name>
        <dbReference type="ChEBI" id="CHEBI:57540"/>
    </ligand>
</feature>
<dbReference type="Pfam" id="PF24621">
    <property type="entry name" value="DHQS_C"/>
    <property type="match status" value="1"/>
</dbReference>
<keyword evidence="13 18" id="KW-0862">Zinc</keyword>
<dbReference type="InterPro" id="IPR030963">
    <property type="entry name" value="DHQ_synth_fam"/>
</dbReference>
<feature type="binding site" evidence="18">
    <location>
        <position position="153"/>
    </location>
    <ligand>
        <name>NAD(+)</name>
        <dbReference type="ChEBI" id="CHEBI:57540"/>
    </ligand>
</feature>
<dbReference type="CDD" id="cd08195">
    <property type="entry name" value="DHQS"/>
    <property type="match status" value="1"/>
</dbReference>
<dbReference type="InterPro" id="IPR030960">
    <property type="entry name" value="DHQS/DOIS_N"/>
</dbReference>
<evidence type="ECO:0000256" key="18">
    <source>
        <dbReference type="HAMAP-Rule" id="MF_00110"/>
    </source>
</evidence>
<protein>
    <recommendedName>
        <fullName evidence="8 18">3-dehydroquinate synthase</fullName>
        <shortName evidence="18">DHQS</shortName>
        <ecNumber evidence="7 18">4.2.3.4</ecNumber>
    </recommendedName>
</protein>
<evidence type="ECO:0000256" key="6">
    <source>
        <dbReference type="ARBA" id="ARBA00005412"/>
    </source>
</evidence>
<dbReference type="GO" id="GO:0000166">
    <property type="term" value="F:nucleotide binding"/>
    <property type="evidence" value="ECO:0007669"/>
    <property type="project" value="UniProtKB-KW"/>
</dbReference>
<evidence type="ECO:0000256" key="3">
    <source>
        <dbReference type="ARBA" id="ARBA00001947"/>
    </source>
</evidence>
<keyword evidence="10 18" id="KW-0028">Amino-acid biosynthesis</keyword>
<accession>A0A7W8M4J9</accession>
<dbReference type="GO" id="GO:0008652">
    <property type="term" value="P:amino acid biosynthetic process"/>
    <property type="evidence" value="ECO:0007669"/>
    <property type="project" value="UniProtKB-KW"/>
</dbReference>
<dbReference type="PIRSF" id="PIRSF001455">
    <property type="entry name" value="DHQ_synth"/>
    <property type="match status" value="1"/>
</dbReference>
<evidence type="ECO:0000256" key="14">
    <source>
        <dbReference type="ARBA" id="ARBA00023027"/>
    </source>
</evidence>
<dbReference type="PANTHER" id="PTHR43622:SF7">
    <property type="entry name" value="3-DEHYDROQUINATE SYNTHASE, CHLOROPLASTIC"/>
    <property type="match status" value="1"/>
</dbReference>
<dbReference type="EMBL" id="JACHFW010000002">
    <property type="protein sequence ID" value="MBB5263677.1"/>
    <property type="molecule type" value="Genomic_DNA"/>
</dbReference>